<dbReference type="InterPro" id="IPR029016">
    <property type="entry name" value="GAF-like_dom_sf"/>
</dbReference>
<evidence type="ECO:0000313" key="3">
    <source>
        <dbReference type="EMBL" id="ABV33449.1"/>
    </source>
</evidence>
<dbReference type="Pfam" id="PF00990">
    <property type="entry name" value="GGDEF"/>
    <property type="match status" value="1"/>
</dbReference>
<feature type="transmembrane region" description="Helical" evidence="1">
    <location>
        <begin position="146"/>
        <end position="162"/>
    </location>
</feature>
<dbReference type="CDD" id="cd01949">
    <property type="entry name" value="GGDEF"/>
    <property type="match status" value="1"/>
</dbReference>
<dbReference type="Proteomes" id="UP000002016">
    <property type="component" value="Chromosome"/>
</dbReference>
<dbReference type="PANTHER" id="PTHR45138">
    <property type="entry name" value="REGULATORY COMPONENTS OF SENSORY TRANSDUCTION SYSTEM"/>
    <property type="match status" value="1"/>
</dbReference>
<keyword evidence="1" id="KW-1133">Transmembrane helix</keyword>
<feature type="transmembrane region" description="Helical" evidence="1">
    <location>
        <begin position="93"/>
        <end position="111"/>
    </location>
</feature>
<dbReference type="STRING" id="416591.Tlet_0883"/>
<dbReference type="PROSITE" id="PS50887">
    <property type="entry name" value="GGDEF"/>
    <property type="match status" value="1"/>
</dbReference>
<dbReference type="OrthoDB" id="48290at2"/>
<reference evidence="3 4" key="2">
    <citation type="journal article" date="2009" name="Proc. Natl. Acad. Sci. U.S.A.">
        <title>On the chimeric nature, thermophilic origin, and phylogenetic placement of the Thermotogales.</title>
        <authorList>
            <person name="Zhaxybayeva O."/>
            <person name="Swithers K.S."/>
            <person name="Lapierre P."/>
            <person name="Fournier G.P."/>
            <person name="Bickhart D.M."/>
            <person name="DeBoy R.T."/>
            <person name="Nelson K.E."/>
            <person name="Nesbo C.L."/>
            <person name="Doolittle W.F."/>
            <person name="Gogarten J.P."/>
            <person name="Noll K.M."/>
        </authorList>
    </citation>
    <scope>NUCLEOTIDE SEQUENCE [LARGE SCALE GENOMIC DNA]</scope>
    <source>
        <strain evidence="4">ATCC BAA-301 / DSM 14385 / NBRC 107922 / TMO</strain>
    </source>
</reference>
<dbReference type="SUPFAM" id="SSF55073">
    <property type="entry name" value="Nucleotide cyclase"/>
    <property type="match status" value="1"/>
</dbReference>
<dbReference type="SMART" id="SM00065">
    <property type="entry name" value="GAF"/>
    <property type="match status" value="1"/>
</dbReference>
<keyword evidence="4" id="KW-1185">Reference proteome</keyword>
<gene>
    <name evidence="3" type="ordered locus">Tlet_0883</name>
</gene>
<feature type="transmembrane region" description="Helical" evidence="1">
    <location>
        <begin position="117"/>
        <end position="134"/>
    </location>
</feature>
<evidence type="ECO:0000256" key="1">
    <source>
        <dbReference type="SAM" id="Phobius"/>
    </source>
</evidence>
<protein>
    <submittedName>
        <fullName evidence="3">Diguanylate cyclase</fullName>
    </submittedName>
</protein>
<dbReference type="HOGENOM" id="CLU_503314_0_0_0"/>
<dbReference type="RefSeq" id="WP_012002930.1">
    <property type="nucleotide sequence ID" value="NC_009828.1"/>
</dbReference>
<dbReference type="InterPro" id="IPR050469">
    <property type="entry name" value="Diguanylate_Cyclase"/>
</dbReference>
<dbReference type="InterPro" id="IPR003018">
    <property type="entry name" value="GAF"/>
</dbReference>
<dbReference type="KEGG" id="tle:Tlet_0883"/>
<dbReference type="eggNOG" id="COG3706">
    <property type="taxonomic scope" value="Bacteria"/>
</dbReference>
<dbReference type="Gene3D" id="3.30.70.270">
    <property type="match status" value="1"/>
</dbReference>
<dbReference type="PANTHER" id="PTHR45138:SF9">
    <property type="entry name" value="DIGUANYLATE CYCLASE DGCM-RELATED"/>
    <property type="match status" value="1"/>
</dbReference>
<proteinExistence type="predicted"/>
<feature type="transmembrane region" description="Helical" evidence="1">
    <location>
        <begin position="53"/>
        <end position="81"/>
    </location>
</feature>
<dbReference type="InterPro" id="IPR029787">
    <property type="entry name" value="Nucleotide_cyclase"/>
</dbReference>
<dbReference type="NCBIfam" id="TIGR00254">
    <property type="entry name" value="GGDEF"/>
    <property type="match status" value="1"/>
</dbReference>
<dbReference type="EMBL" id="CP000812">
    <property type="protein sequence ID" value="ABV33449.1"/>
    <property type="molecule type" value="Genomic_DNA"/>
</dbReference>
<evidence type="ECO:0000259" key="2">
    <source>
        <dbReference type="PROSITE" id="PS50887"/>
    </source>
</evidence>
<feature type="transmembrane region" description="Helical" evidence="1">
    <location>
        <begin position="31"/>
        <end position="47"/>
    </location>
</feature>
<dbReference type="AlphaFoldDB" id="A8F5L5"/>
<name>A8F5L5_PSELT</name>
<reference evidence="3 4" key="1">
    <citation type="submission" date="2007-08" db="EMBL/GenBank/DDBJ databases">
        <title>Complete sequence of Thermotoga lettingae TMO.</title>
        <authorList>
            <consortium name="US DOE Joint Genome Institute"/>
            <person name="Copeland A."/>
            <person name="Lucas S."/>
            <person name="Lapidus A."/>
            <person name="Barry K."/>
            <person name="Glavina del Rio T."/>
            <person name="Dalin E."/>
            <person name="Tice H."/>
            <person name="Pitluck S."/>
            <person name="Foster B."/>
            <person name="Bruce D."/>
            <person name="Schmutz J."/>
            <person name="Larimer F."/>
            <person name="Land M."/>
            <person name="Hauser L."/>
            <person name="Kyrpides N."/>
            <person name="Mikhailova N."/>
            <person name="Nelson K."/>
            <person name="Gogarten J.P."/>
            <person name="Noll K."/>
            <person name="Richardson P."/>
        </authorList>
    </citation>
    <scope>NUCLEOTIDE SEQUENCE [LARGE SCALE GENOMIC DNA]</scope>
    <source>
        <strain evidence="4">ATCC BAA-301 / DSM 14385 / NBRC 107922 / TMO</strain>
    </source>
</reference>
<accession>A8F5L5</accession>
<dbReference type="InterPro" id="IPR000160">
    <property type="entry name" value="GGDEF_dom"/>
</dbReference>
<sequence>MNNLKKSTQWTLLILLNAVILFFFRFNFPNLTDIIFVVYAAIAFTVAENHLDLMISLSIVLAHAVYTETTFSPLIVPLGILLSVRRSSLINKVQTALIYFPIFSISVLITYRLQNEYLRMSILTALVLISQIFLDKKLSIITERMLYSITLIIVSSVLEIAGNLQTTVPAIAIYPALFLIYLRFLQIHSTMDQQKIEHQKLSNFRSKLATIINLTMSVNQKSTIEQSLFELASAISHITGYRYVLINILNRETGFIMRIAHYGLNQKEFDRLKSNPPTVEYISKFMQQRFKVSNSYFIPEGALDLPAEYVAVLIDSNEFEKPDAWRPQDMLIIPIYNPHGEIVGYISVDAPEHGRRPSVEDIQVMELIANQAYRLLERSEVYQNIVVRRSYDPHTLLLSHSAFLGLLETEAKNGENFAVAILDIDDLTKINIQHGHETGDRIIEKIADVLRMRVRKSDFVARYGGEEFAILLRNVSKSKSLEIIDRILDEIRHIEDAIKVTVSAGIGIFPEHGNNYLEVINHALKALEVAKKSGKDRFMVL</sequence>
<dbReference type="SUPFAM" id="SSF55781">
    <property type="entry name" value="GAF domain-like"/>
    <property type="match status" value="1"/>
</dbReference>
<keyword evidence="1" id="KW-0812">Transmembrane</keyword>
<organism evidence="3 4">
    <name type="scientific">Pseudothermotoga lettingae (strain ATCC BAA-301 / DSM 14385 / NBRC 107922 / TMO)</name>
    <name type="common">Thermotoga lettingae</name>
    <dbReference type="NCBI Taxonomy" id="416591"/>
    <lineage>
        <taxon>Bacteria</taxon>
        <taxon>Thermotogati</taxon>
        <taxon>Thermotogota</taxon>
        <taxon>Thermotogae</taxon>
        <taxon>Thermotogales</taxon>
        <taxon>Thermotogaceae</taxon>
        <taxon>Pseudothermotoga</taxon>
    </lineage>
</organism>
<keyword evidence="1" id="KW-0472">Membrane</keyword>
<dbReference type="SMART" id="SM00267">
    <property type="entry name" value="GGDEF"/>
    <property type="match status" value="1"/>
</dbReference>
<evidence type="ECO:0000313" key="4">
    <source>
        <dbReference type="Proteomes" id="UP000002016"/>
    </source>
</evidence>
<dbReference type="Gene3D" id="3.30.450.40">
    <property type="match status" value="1"/>
</dbReference>
<dbReference type="GO" id="GO:0052621">
    <property type="term" value="F:diguanylate cyclase activity"/>
    <property type="evidence" value="ECO:0007669"/>
    <property type="project" value="TreeGrafter"/>
</dbReference>
<feature type="domain" description="GGDEF" evidence="2">
    <location>
        <begin position="415"/>
        <end position="541"/>
    </location>
</feature>
<dbReference type="InterPro" id="IPR043128">
    <property type="entry name" value="Rev_trsase/Diguanyl_cyclase"/>
</dbReference>